<evidence type="ECO:0000313" key="2">
    <source>
        <dbReference type="EMBL" id="STX52834.1"/>
    </source>
</evidence>
<proteinExistence type="predicted"/>
<dbReference type="AlphaFoldDB" id="A0A378JNK0"/>
<evidence type="ECO:0000259" key="1">
    <source>
        <dbReference type="Pfam" id="PF10988"/>
    </source>
</evidence>
<sequence length="314" mass="35113">MLRRSLILFFLILFFVGCARTHISAPKTVIPVGKTTQTRILPAFNDVFVQGKMNVSLHTGYAKSKVILRGDPRDLVQINMSVDNSRLFVSLLDAFPQHGPINIEIRTRHLNTFSYQGIGTITGPHLNSGLLDLFITNPGKTTLGGNINLGRLEVHGSSYVSINGIKSSNLQLVVTGNPTIQLSGVVNLSNLDLKGDANISLYWIKSDWLTIRGRGHSVIQLAGIVNKLDLELWGYAHFKGRYLRAKRLFAKTHQHAVAELLAIKRQHTLATDASDIYFYEIPDMKTDFMAFDGAVLDMRDLNSPFVEEYTRYNK</sequence>
<accession>A0A378JNK0</accession>
<dbReference type="InterPro" id="IPR021255">
    <property type="entry name" value="DUF2807"/>
</dbReference>
<name>A0A378JNK0_9GAMM</name>
<dbReference type="Proteomes" id="UP000254794">
    <property type="component" value="Unassembled WGS sequence"/>
</dbReference>
<dbReference type="PROSITE" id="PS51257">
    <property type="entry name" value="PROKAR_LIPOPROTEIN"/>
    <property type="match status" value="1"/>
</dbReference>
<dbReference type="Gene3D" id="2.160.20.120">
    <property type="match status" value="1"/>
</dbReference>
<evidence type="ECO:0000313" key="3">
    <source>
        <dbReference type="Proteomes" id="UP000254794"/>
    </source>
</evidence>
<dbReference type="OrthoDB" id="5641583at2"/>
<dbReference type="EMBL" id="UGOD01000001">
    <property type="protein sequence ID" value="STX52834.1"/>
    <property type="molecule type" value="Genomic_DNA"/>
</dbReference>
<feature type="domain" description="Putative auto-transporter adhesin head GIN" evidence="1">
    <location>
        <begin position="43"/>
        <end position="215"/>
    </location>
</feature>
<protein>
    <submittedName>
        <fullName evidence="2">Protein of uncharacterized function (DUF2807)</fullName>
    </submittedName>
</protein>
<reference evidence="2 3" key="1">
    <citation type="submission" date="2018-06" db="EMBL/GenBank/DDBJ databases">
        <authorList>
            <consortium name="Pathogen Informatics"/>
            <person name="Doyle S."/>
        </authorList>
    </citation>
    <scope>NUCLEOTIDE SEQUENCE [LARGE SCALE GENOMIC DNA]</scope>
    <source>
        <strain evidence="2 3">NCTC13316</strain>
    </source>
</reference>
<dbReference type="RefSeq" id="WP_115332358.1">
    <property type="nucleotide sequence ID" value="NZ_CAAAHP010000003.1"/>
</dbReference>
<gene>
    <name evidence="2" type="ORF">NCTC13316_02959</name>
</gene>
<organism evidence="2 3">
    <name type="scientific">Legionella busanensis</name>
    <dbReference type="NCBI Taxonomy" id="190655"/>
    <lineage>
        <taxon>Bacteria</taxon>
        <taxon>Pseudomonadati</taxon>
        <taxon>Pseudomonadota</taxon>
        <taxon>Gammaproteobacteria</taxon>
        <taxon>Legionellales</taxon>
        <taxon>Legionellaceae</taxon>
        <taxon>Legionella</taxon>
    </lineage>
</organism>
<keyword evidence="3" id="KW-1185">Reference proteome</keyword>
<dbReference type="Pfam" id="PF10988">
    <property type="entry name" value="DUF2807"/>
    <property type="match status" value="1"/>
</dbReference>